<gene>
    <name evidence="1" type="ORF">METZ01_LOCUS373608</name>
</gene>
<reference evidence="1" key="1">
    <citation type="submission" date="2018-05" db="EMBL/GenBank/DDBJ databases">
        <authorList>
            <person name="Lanie J.A."/>
            <person name="Ng W.-L."/>
            <person name="Kazmierczak K.M."/>
            <person name="Andrzejewski T.M."/>
            <person name="Davidsen T.M."/>
            <person name="Wayne K.J."/>
            <person name="Tettelin H."/>
            <person name="Glass J.I."/>
            <person name="Rusch D."/>
            <person name="Podicherti R."/>
            <person name="Tsui H.-C.T."/>
            <person name="Winkler M.E."/>
        </authorList>
    </citation>
    <scope>NUCLEOTIDE SEQUENCE</scope>
</reference>
<organism evidence="1">
    <name type="scientific">marine metagenome</name>
    <dbReference type="NCBI Taxonomy" id="408172"/>
    <lineage>
        <taxon>unclassified sequences</taxon>
        <taxon>metagenomes</taxon>
        <taxon>ecological metagenomes</taxon>
    </lineage>
</organism>
<name>A0A382TF67_9ZZZZ</name>
<dbReference type="AlphaFoldDB" id="A0A382TF67"/>
<protein>
    <submittedName>
        <fullName evidence="1">Uncharacterized protein</fullName>
    </submittedName>
</protein>
<feature type="non-terminal residue" evidence="1">
    <location>
        <position position="1"/>
    </location>
</feature>
<sequence>KVVNGTCWTCWTKPEGIRKIGGQYSLYPQQKYQMPQRH</sequence>
<evidence type="ECO:0000313" key="1">
    <source>
        <dbReference type="EMBL" id="SVD20754.1"/>
    </source>
</evidence>
<accession>A0A382TF67</accession>
<proteinExistence type="predicted"/>
<feature type="non-terminal residue" evidence="1">
    <location>
        <position position="38"/>
    </location>
</feature>
<dbReference type="EMBL" id="UINC01136159">
    <property type="protein sequence ID" value="SVD20754.1"/>
    <property type="molecule type" value="Genomic_DNA"/>
</dbReference>